<name>A0A7D3VQL3_ACTVE</name>
<accession>A0A7D3VQL3</accession>
<keyword evidence="6" id="KW-1185">Reference proteome</keyword>
<dbReference type="InterPro" id="IPR020845">
    <property type="entry name" value="AMP-binding_CS"/>
</dbReference>
<evidence type="ECO:0000259" key="3">
    <source>
        <dbReference type="Pfam" id="PF00501"/>
    </source>
</evidence>
<dbReference type="Gene3D" id="3.40.50.12780">
    <property type="entry name" value="N-terminal domain of ligase-like"/>
    <property type="match status" value="1"/>
</dbReference>
<evidence type="ECO:0000259" key="4">
    <source>
        <dbReference type="Pfam" id="PF13193"/>
    </source>
</evidence>
<dbReference type="InterPro" id="IPR045851">
    <property type="entry name" value="AMP-bd_C_sf"/>
</dbReference>
<organism evidence="5 6">
    <name type="scientific">Actinomadura verrucosospora</name>
    <dbReference type="NCBI Taxonomy" id="46165"/>
    <lineage>
        <taxon>Bacteria</taxon>
        <taxon>Bacillati</taxon>
        <taxon>Actinomycetota</taxon>
        <taxon>Actinomycetes</taxon>
        <taxon>Streptosporangiales</taxon>
        <taxon>Thermomonosporaceae</taxon>
        <taxon>Actinomadura</taxon>
    </lineage>
</organism>
<dbReference type="Pfam" id="PF00501">
    <property type="entry name" value="AMP-binding"/>
    <property type="match status" value="1"/>
</dbReference>
<dbReference type="PROSITE" id="PS00455">
    <property type="entry name" value="AMP_BINDING"/>
    <property type="match status" value="1"/>
</dbReference>
<dbReference type="Pfam" id="PF13193">
    <property type="entry name" value="AMP-binding_C"/>
    <property type="match status" value="1"/>
</dbReference>
<dbReference type="Proteomes" id="UP000501240">
    <property type="component" value="Chromosome"/>
</dbReference>
<dbReference type="PANTHER" id="PTHR43201">
    <property type="entry name" value="ACYL-COA SYNTHETASE"/>
    <property type="match status" value="1"/>
</dbReference>
<dbReference type="EMBL" id="CP053892">
    <property type="protein sequence ID" value="QKG19719.1"/>
    <property type="molecule type" value="Genomic_DNA"/>
</dbReference>
<feature type="domain" description="AMP-binding enzyme C-terminal" evidence="4">
    <location>
        <begin position="447"/>
        <end position="529"/>
    </location>
</feature>
<protein>
    <submittedName>
        <fullName evidence="5">Fatty acid--CoA ligase</fullName>
    </submittedName>
</protein>
<keyword evidence="2 5" id="KW-0436">Ligase</keyword>
<dbReference type="RefSeq" id="WP_246342709.1">
    <property type="nucleotide sequence ID" value="NZ_CP053892.1"/>
</dbReference>
<evidence type="ECO:0000313" key="5">
    <source>
        <dbReference type="EMBL" id="QKG19719.1"/>
    </source>
</evidence>
<gene>
    <name evidence="5" type="ORF">ACTIVE_1355</name>
</gene>
<dbReference type="InterPro" id="IPR000873">
    <property type="entry name" value="AMP-dep_synth/lig_dom"/>
</dbReference>
<evidence type="ECO:0000256" key="2">
    <source>
        <dbReference type="ARBA" id="ARBA00022598"/>
    </source>
</evidence>
<proteinExistence type="inferred from homology"/>
<dbReference type="Gene3D" id="3.30.300.30">
    <property type="match status" value="1"/>
</dbReference>
<dbReference type="InterPro" id="IPR042099">
    <property type="entry name" value="ANL_N_sf"/>
</dbReference>
<dbReference type="NCBIfam" id="NF005801">
    <property type="entry name" value="PRK07656.1"/>
    <property type="match status" value="1"/>
</dbReference>
<feature type="domain" description="AMP-dependent synthetase/ligase" evidence="3">
    <location>
        <begin position="22"/>
        <end position="396"/>
    </location>
</feature>
<dbReference type="SUPFAM" id="SSF56801">
    <property type="entry name" value="Acetyl-CoA synthetase-like"/>
    <property type="match status" value="1"/>
</dbReference>
<evidence type="ECO:0000256" key="1">
    <source>
        <dbReference type="ARBA" id="ARBA00006432"/>
    </source>
</evidence>
<sequence>MPPDRTPMPPEAAPATIPALVRHAARVHGDREALVTETAHGPVRRTFAQLGADVEAAARAAAGAGVRPGDRVAIWAPNSAEWVVAALGLVSAGAVLVPLNTRYRAAEAADILRRSRATALFTVRGFLGNDYPAMLAAEGAGLPDLRLTVLLAGEPDGTAVSWADHLAGGASVSADEARKRAEAVRADDVCDIVFTSGTTGRPKGAMSTHGQTLRVFQAWSEVATLRPGDRYLLINPFFHTFGYKAGVLACLLNGATMLPEAVFDAERAARRLARERVTVLMGPPTIFSALLALPGRPPHALRLAGTGAADVPVDLVRRIRGELGVPDVFTAYGLSEAAGVATVCPVDADAETVARTTGPALPGTEIRIAGADGGPLPPGETGEILVRGYNVMKGYLDDPDATARAIDADGWLRTGDCGRLDERGYLTVTGRIKDMFVVGGFNAYPAEIEGVLVRHPAIADAAVVGVPDARLGEVGAAFLVLRDGAEGKGADAKIDDAELTGWLRERLANFKVPRRFHVVDALPRNASGKVVKRELRERA</sequence>
<dbReference type="AlphaFoldDB" id="A0A7D3VQL3"/>
<dbReference type="InterPro" id="IPR025110">
    <property type="entry name" value="AMP-bd_C"/>
</dbReference>
<dbReference type="GO" id="GO:0031956">
    <property type="term" value="F:medium-chain fatty acid-CoA ligase activity"/>
    <property type="evidence" value="ECO:0007669"/>
    <property type="project" value="TreeGrafter"/>
</dbReference>
<dbReference type="PANTHER" id="PTHR43201:SF5">
    <property type="entry name" value="MEDIUM-CHAIN ACYL-COA LIGASE ACSF2, MITOCHONDRIAL"/>
    <property type="match status" value="1"/>
</dbReference>
<evidence type="ECO:0000313" key="6">
    <source>
        <dbReference type="Proteomes" id="UP000501240"/>
    </source>
</evidence>
<reference evidence="5 6" key="1">
    <citation type="submission" date="2020-05" db="EMBL/GenBank/DDBJ databases">
        <title>Actinomadura verrucosospora NRRL-B18236 (PFL_A860) Genome sequencing and assembly.</title>
        <authorList>
            <person name="Samborskyy M."/>
        </authorList>
    </citation>
    <scope>NUCLEOTIDE SEQUENCE [LARGE SCALE GENOMIC DNA]</scope>
    <source>
        <strain evidence="5 6">NRRL:B18236</strain>
    </source>
</reference>
<dbReference type="GO" id="GO:0006631">
    <property type="term" value="P:fatty acid metabolic process"/>
    <property type="evidence" value="ECO:0007669"/>
    <property type="project" value="TreeGrafter"/>
</dbReference>
<comment type="similarity">
    <text evidence="1">Belongs to the ATP-dependent AMP-binding enzyme family.</text>
</comment>